<dbReference type="RefSeq" id="WP_076930798.1">
    <property type="nucleotide sequence ID" value="NZ_LT605205.1"/>
</dbReference>
<protein>
    <recommendedName>
        <fullName evidence="3">TonB-dependent receptor</fullName>
    </recommendedName>
</protein>
<reference evidence="1 2" key="1">
    <citation type="submission" date="2016-08" db="EMBL/GenBank/DDBJ databases">
        <authorList>
            <person name="Seilhamer J.J."/>
        </authorList>
    </citation>
    <scope>NUCLEOTIDE SEQUENCE [LARGE SCALE GENOMIC DNA]</scope>
    <source>
        <strain evidence="1">M3/6</strain>
    </source>
</reference>
<gene>
    <name evidence="1" type="ORF">PSM36_2059</name>
</gene>
<proteinExistence type="predicted"/>
<dbReference type="Proteomes" id="UP000187464">
    <property type="component" value="Chromosome I"/>
</dbReference>
<dbReference type="EMBL" id="LT605205">
    <property type="protein sequence ID" value="SCD20866.1"/>
    <property type="molecule type" value="Genomic_DNA"/>
</dbReference>
<evidence type="ECO:0008006" key="3">
    <source>
        <dbReference type="Google" id="ProtNLM"/>
    </source>
</evidence>
<keyword evidence="2" id="KW-1185">Reference proteome</keyword>
<accession>A0A1R3SX72</accession>
<dbReference type="STRING" id="1642647.PSM36_2059"/>
<name>A0A1R3SX72_9BACT</name>
<organism evidence="1 2">
    <name type="scientific">Proteiniphilum saccharofermentans</name>
    <dbReference type="NCBI Taxonomy" id="1642647"/>
    <lineage>
        <taxon>Bacteria</taxon>
        <taxon>Pseudomonadati</taxon>
        <taxon>Bacteroidota</taxon>
        <taxon>Bacteroidia</taxon>
        <taxon>Bacteroidales</taxon>
        <taxon>Dysgonomonadaceae</taxon>
        <taxon>Proteiniphilum</taxon>
    </lineage>
</organism>
<dbReference type="AlphaFoldDB" id="A0A1R3SX72"/>
<evidence type="ECO:0000313" key="1">
    <source>
        <dbReference type="EMBL" id="SCD20866.1"/>
    </source>
</evidence>
<evidence type="ECO:0000313" key="2">
    <source>
        <dbReference type="Proteomes" id="UP000187464"/>
    </source>
</evidence>
<dbReference type="SUPFAM" id="SSF56935">
    <property type="entry name" value="Porins"/>
    <property type="match status" value="1"/>
</dbReference>
<sequence length="742" mass="84420">MMDETDRSIGDVLEKLPGVQVLSSGQILYQNKEISKFYIEGLDLLQGKYGLATQNVDASKVASVQILENHQPIKALKGMEIPENAAINLKLKQSAMGAFFATAQLGTGLPPILLSNEAVGMRFTRSQQNMLVYKGDNTGRDISKELTSYYDHFGSRPSNLLSVIAPAPPSIREQHYLFNDAHLVSLNDLRGIKKDLILTTNINFLHDKQKSSSFSRQDIYLTPSDTLQIAEDMDARLLKRELEGSVTLESNTDNYFLNNKLNVRSSWNAHTGNIAGSEPVAQFLQLPSFHIENDFDYLRRNDSRRNRIRANVAYTTRHHSLDVSPVLFEELKNPDPRIRQDISFDRFNASASVSGHKDLQRFSFGYTTGASFLHYRMESGLLSGTTHTPVAADTLQNNTSRTEAKLNFSPSFGYRPPSGLQLNFSFPLDYLFLNREDVIRQTRQKRGHLLVSPYLWIQYPFSTRLAIFSNISFSNHIGSVNEDYRGYILNTYRSMNRSDGLLSKNSRTSANVSFNYKNPFTTLFTSLRLFYNNTWRNMLYDVGYNGILSSSVGVLHPHTSHDWGAGYSIGKSIDAINSEVRFSTGYDRNQSATLHQGIVSGYSSTGYFLSPRITTDIGRWMIIKYGASYRHSRTKIRDNEMAPVNYFTQDIALSLIPAKGFTLTVSINHYYNNMIESSDRSSWFGNLGVRYRMKNTDWILDWTNIFNTRQFVTYSYNDISSYYSVYGLRPAEVLLRVRFKIL</sequence>
<dbReference type="KEGG" id="psac:PSM36_2059"/>